<dbReference type="OrthoDB" id="4244111at2"/>
<accession>A0A3S2YMT7</accession>
<sequence length="96" mass="11009">MPRAQEKHLVALASRIWKAEVTGAGRHEWPAYFSDQQLRAAYRDIRIQAGTARTAPNRRVRVRLVWAGTDPAGKNEDGRTAQMLFTRHNNAWHPLH</sequence>
<evidence type="ECO:0000313" key="2">
    <source>
        <dbReference type="Proteomes" id="UP000283128"/>
    </source>
</evidence>
<comment type="caution">
    <text evidence="1">The sequence shown here is derived from an EMBL/GenBank/DDBJ whole genome shotgun (WGS) entry which is preliminary data.</text>
</comment>
<reference evidence="1 2" key="1">
    <citation type="submission" date="2019-01" db="EMBL/GenBank/DDBJ databases">
        <title>Genome sequences of Streptomyces and Rhizobium isolates collected from root and soil.</title>
        <authorList>
            <person name="Chhettri S."/>
            <person name="Sevigny J.L."/>
            <person name="Sen A."/>
            <person name="Ennis N."/>
            <person name="Tisa L."/>
        </authorList>
    </citation>
    <scope>NUCLEOTIDE SEQUENCE [LARGE SCALE GENOMIC DNA]</scope>
    <source>
        <strain evidence="1 2">San01</strain>
    </source>
</reference>
<name>A0A3S2YMT7_9ACTN</name>
<protein>
    <submittedName>
        <fullName evidence="1">Uncharacterized protein</fullName>
    </submittedName>
</protein>
<evidence type="ECO:0000313" key="1">
    <source>
        <dbReference type="EMBL" id="RVU15130.1"/>
    </source>
</evidence>
<gene>
    <name evidence="1" type="ORF">EOT10_39815</name>
</gene>
<dbReference type="Proteomes" id="UP000283128">
    <property type="component" value="Unassembled WGS sequence"/>
</dbReference>
<keyword evidence="2" id="KW-1185">Reference proteome</keyword>
<organism evidence="1 2">
    <name type="scientific">Streptomyces antnestii</name>
    <dbReference type="NCBI Taxonomy" id="2494256"/>
    <lineage>
        <taxon>Bacteria</taxon>
        <taxon>Bacillati</taxon>
        <taxon>Actinomycetota</taxon>
        <taxon>Actinomycetes</taxon>
        <taxon>Kitasatosporales</taxon>
        <taxon>Streptomycetaceae</taxon>
        <taxon>Streptomyces</taxon>
    </lineage>
</organism>
<dbReference type="EMBL" id="RZYA01000035">
    <property type="protein sequence ID" value="RVU15130.1"/>
    <property type="molecule type" value="Genomic_DNA"/>
</dbReference>
<proteinExistence type="predicted"/>
<dbReference type="AlphaFoldDB" id="A0A3S2YMT7"/>
<dbReference type="RefSeq" id="WP_127833252.1">
    <property type="nucleotide sequence ID" value="NZ_RZYA01000035.1"/>
</dbReference>